<feature type="transmembrane region" description="Helical" evidence="1">
    <location>
        <begin position="12"/>
        <end position="40"/>
    </location>
</feature>
<comment type="caution">
    <text evidence="2">The sequence shown here is derived from an EMBL/GenBank/DDBJ whole genome shotgun (WGS) entry which is preliminary data.</text>
</comment>
<evidence type="ECO:0000313" key="3">
    <source>
        <dbReference type="Proteomes" id="UP001529340"/>
    </source>
</evidence>
<feature type="transmembrane region" description="Helical" evidence="1">
    <location>
        <begin position="262"/>
        <end position="282"/>
    </location>
</feature>
<keyword evidence="3" id="KW-1185">Reference proteome</keyword>
<dbReference type="Pfam" id="PF09991">
    <property type="entry name" value="DUF2232"/>
    <property type="match status" value="1"/>
</dbReference>
<keyword evidence="1" id="KW-0472">Membrane</keyword>
<reference evidence="2 3" key="3">
    <citation type="submission" date="2023-06" db="EMBL/GenBank/DDBJ databases">
        <authorList>
            <person name="Zeman M."/>
            <person name="Kubasova T."/>
            <person name="Jahodarova E."/>
            <person name="Nykrynova M."/>
            <person name="Rychlik I."/>
        </authorList>
    </citation>
    <scope>NUCLEOTIDE SEQUENCE [LARGE SCALE GENOMIC DNA]</scope>
    <source>
        <strain evidence="2 3">ET39</strain>
    </source>
</reference>
<feature type="transmembrane region" description="Helical" evidence="1">
    <location>
        <begin position="157"/>
        <end position="181"/>
    </location>
</feature>
<dbReference type="InterPro" id="IPR018710">
    <property type="entry name" value="DUF2232"/>
</dbReference>
<feature type="transmembrane region" description="Helical" evidence="1">
    <location>
        <begin position="77"/>
        <end position="94"/>
    </location>
</feature>
<feature type="transmembrane region" description="Helical" evidence="1">
    <location>
        <begin position="101"/>
        <end position="126"/>
    </location>
</feature>
<sequence>MNVHSTRSMSEGAMMCALTVVLALLNRFSGFLLESAFPWIYAFPMLIYAARYGFRIALLPAFCACLCALFFSSWTSLFYLVSALLLGVLYGGLLHRGAPHALLFAVTFLTAAVCNLITMVLFAALFGQDVSADLAMIDQLLASMGPTGARWFDARSILLSFLLLLSFLQAICVHVGAQLLLVRLKQNVHRMKNLLQLNAPRWLGSAFLWIWLLYLLQSVIELQVDIRSLLQTLAFCALFVSIVYGALTAFAFLTLRRAGKGMVLLLYVLLFVPIINLLFALLGEADLLFGLRRKMIRGVNHGTFGKL</sequence>
<reference evidence="2 3" key="1">
    <citation type="submission" date="2023-06" db="EMBL/GenBank/DDBJ databases">
        <title>Identification and characterization of horizontal gene transfer across gut microbiota members of farm animals based on homology search.</title>
        <authorList>
            <person name="Schwarzerova J."/>
            <person name="Nykrynova M."/>
            <person name="Jureckova K."/>
            <person name="Cejkova D."/>
            <person name="Rychlik I."/>
        </authorList>
    </citation>
    <scope>NUCLEOTIDE SEQUENCE [LARGE SCALE GENOMIC DNA]</scope>
    <source>
        <strain evidence="2 3">ET39</strain>
    </source>
</reference>
<dbReference type="PANTHER" id="PTHR41324">
    <property type="entry name" value="MEMBRANE PROTEIN-RELATED"/>
    <property type="match status" value="1"/>
</dbReference>
<proteinExistence type="predicted"/>
<feature type="transmembrane region" description="Helical" evidence="1">
    <location>
        <begin position="52"/>
        <end position="71"/>
    </location>
</feature>
<accession>A0ABT7UBN2</accession>
<organism evidence="2 3">
    <name type="scientific">Amedibacillus dolichus</name>
    <dbReference type="NCBI Taxonomy" id="31971"/>
    <lineage>
        <taxon>Bacteria</taxon>
        <taxon>Bacillati</taxon>
        <taxon>Bacillota</taxon>
        <taxon>Erysipelotrichia</taxon>
        <taxon>Erysipelotrichales</taxon>
        <taxon>Erysipelotrichaceae</taxon>
        <taxon>Amedibacillus</taxon>
    </lineage>
</organism>
<dbReference type="RefSeq" id="WP_289607506.1">
    <property type="nucleotide sequence ID" value="NZ_JAUDCG010000017.1"/>
</dbReference>
<dbReference type="PANTHER" id="PTHR41324:SF1">
    <property type="entry name" value="DUF2232 DOMAIN-CONTAINING PROTEIN"/>
    <property type="match status" value="1"/>
</dbReference>
<evidence type="ECO:0000256" key="1">
    <source>
        <dbReference type="SAM" id="Phobius"/>
    </source>
</evidence>
<feature type="transmembrane region" description="Helical" evidence="1">
    <location>
        <begin position="202"/>
        <end position="220"/>
    </location>
</feature>
<dbReference type="EMBL" id="JAUDCG010000017">
    <property type="protein sequence ID" value="MDM8157043.1"/>
    <property type="molecule type" value="Genomic_DNA"/>
</dbReference>
<feature type="transmembrane region" description="Helical" evidence="1">
    <location>
        <begin position="232"/>
        <end position="255"/>
    </location>
</feature>
<dbReference type="Proteomes" id="UP001529340">
    <property type="component" value="Unassembled WGS sequence"/>
</dbReference>
<reference evidence="3" key="2">
    <citation type="submission" date="2023-06" db="EMBL/GenBank/DDBJ databases">
        <title>Identification and characterization of horizontal gene transfer across gut microbiota members of farm animals based on homology search.</title>
        <authorList>
            <person name="Zeman M."/>
            <person name="Kubasova T."/>
            <person name="Jahodarova E."/>
            <person name="Nykrynova M."/>
            <person name="Rychlik I."/>
        </authorList>
    </citation>
    <scope>NUCLEOTIDE SEQUENCE [LARGE SCALE GENOMIC DNA]</scope>
    <source>
        <strain evidence="3">ET39</strain>
    </source>
</reference>
<keyword evidence="1" id="KW-1133">Transmembrane helix</keyword>
<name>A0ABT7UBN2_9FIRM</name>
<evidence type="ECO:0000313" key="2">
    <source>
        <dbReference type="EMBL" id="MDM8157043.1"/>
    </source>
</evidence>
<protein>
    <submittedName>
        <fullName evidence="2">DUF2232 domain-containing protein</fullName>
    </submittedName>
</protein>
<keyword evidence="1" id="KW-0812">Transmembrane</keyword>
<gene>
    <name evidence="2" type="ORF">QUV96_05255</name>
</gene>